<evidence type="ECO:0000313" key="1">
    <source>
        <dbReference type="EMBL" id="KAJ8664471.1"/>
    </source>
</evidence>
<comment type="caution">
    <text evidence="1">The sequence shown here is derived from an EMBL/GenBank/DDBJ whole genome shotgun (WGS) entry which is preliminary data.</text>
</comment>
<organism evidence="1 2">
    <name type="scientific">Eretmocerus hayati</name>
    <dbReference type="NCBI Taxonomy" id="131215"/>
    <lineage>
        <taxon>Eukaryota</taxon>
        <taxon>Metazoa</taxon>
        <taxon>Ecdysozoa</taxon>
        <taxon>Arthropoda</taxon>
        <taxon>Hexapoda</taxon>
        <taxon>Insecta</taxon>
        <taxon>Pterygota</taxon>
        <taxon>Neoptera</taxon>
        <taxon>Endopterygota</taxon>
        <taxon>Hymenoptera</taxon>
        <taxon>Apocrita</taxon>
        <taxon>Proctotrupomorpha</taxon>
        <taxon>Chalcidoidea</taxon>
        <taxon>Aphelinidae</taxon>
        <taxon>Aphelininae</taxon>
        <taxon>Eretmocerus</taxon>
    </lineage>
</organism>
<dbReference type="EMBL" id="CM056744">
    <property type="protein sequence ID" value="KAJ8664471.1"/>
    <property type="molecule type" value="Genomic_DNA"/>
</dbReference>
<name>A0ACC2N0U9_9HYME</name>
<reference evidence="1" key="1">
    <citation type="submission" date="2023-04" db="EMBL/GenBank/DDBJ databases">
        <title>A chromosome-level genome assembly of the parasitoid wasp Eretmocerus hayati.</title>
        <authorList>
            <person name="Zhong Y."/>
            <person name="Liu S."/>
            <person name="Liu Y."/>
        </authorList>
    </citation>
    <scope>NUCLEOTIDE SEQUENCE</scope>
    <source>
        <strain evidence="1">ZJU_SS_LIU_2023</strain>
    </source>
</reference>
<dbReference type="Proteomes" id="UP001239111">
    <property type="component" value="Chromosome 4"/>
</dbReference>
<gene>
    <name evidence="1" type="ORF">QAD02_006133</name>
</gene>
<sequence length="423" mass="48650">MWYIFTSFLITILTGKNADCADTDPFDEYRIEGDSEIIFNKQKSALSLIDEKFLSTTCIYHEVQQEIRCNISALEVGNYSAQRICNFKRDLKEYRNVKRIDGAILETYSLDNMTKSVLIWTELEGRYVYKYLSFIDLLNCPNGVLDSPQEFRHLSSSILPTHIVVHENFVEVVSFDETKCGSGRKCKITYDSMGHLQGEIEDFPAEILEGYLEPADLNIPSHGYYHNHYIFRDVKYINNSGSATQLQTYYPAGWTGGYIATSAANITFTICGKFSNNLNPLDQFFRIYCNHFKEKKSILNKNWPGISSKDVEMIAVHNLPNDGFLLSILEWAKPADNETITENVMVHFTVSKVESNGRVQNVFNPWKLIEPCFESVKPNNFISSTERDDQICFYAACVRKHVRNDGSIYQLVRYYRSCTSKNI</sequence>
<evidence type="ECO:0000313" key="2">
    <source>
        <dbReference type="Proteomes" id="UP001239111"/>
    </source>
</evidence>
<protein>
    <submittedName>
        <fullName evidence="1">Uncharacterized protein</fullName>
    </submittedName>
</protein>
<proteinExistence type="predicted"/>
<accession>A0ACC2N0U9</accession>
<keyword evidence="2" id="KW-1185">Reference proteome</keyword>